<reference evidence="1" key="1">
    <citation type="submission" date="2019-08" db="EMBL/GenBank/DDBJ databases">
        <title>The genome of the North American firefly Photinus pyralis.</title>
        <authorList>
            <consortium name="Photinus pyralis genome working group"/>
            <person name="Fallon T.R."/>
            <person name="Sander Lower S.E."/>
            <person name="Weng J.-K."/>
        </authorList>
    </citation>
    <scope>NUCLEOTIDE SEQUENCE</scope>
    <source>
        <strain evidence="1">TRF0915ILg1</strain>
        <tissue evidence="1">Whole body</tissue>
    </source>
</reference>
<name>A0A8K0GAU9_IGNLU</name>
<evidence type="ECO:0000313" key="2">
    <source>
        <dbReference type="Proteomes" id="UP000801492"/>
    </source>
</evidence>
<dbReference type="AlphaFoldDB" id="A0A8K0GAU9"/>
<dbReference type="PANTHER" id="PTHR47331">
    <property type="entry name" value="PHD-TYPE DOMAIN-CONTAINING PROTEIN"/>
    <property type="match status" value="1"/>
</dbReference>
<dbReference type="PANTHER" id="PTHR47331:SF1">
    <property type="entry name" value="GAG-LIKE PROTEIN"/>
    <property type="match status" value="1"/>
</dbReference>
<evidence type="ECO:0000313" key="1">
    <source>
        <dbReference type="EMBL" id="KAF2892126.1"/>
    </source>
</evidence>
<protein>
    <submittedName>
        <fullName evidence="1">Uncharacterized protein</fullName>
    </submittedName>
</protein>
<feature type="non-terminal residue" evidence="1">
    <location>
        <position position="192"/>
    </location>
</feature>
<sequence length="192" mass="21632">VNVADIATRGKESLDFSAKSESFNGPSFVYASEDHRPHEVTKIEKAEDFSKNLEIKALRVLLNGCNLCRILRAKPRIPETGQLPSDRLTRPLRPFTYVGMDYFGPINVTIGRRREKRYGVLFTCLSIRADSERNFKNCFKREGSKTKSFIDTSDRRRTIGNSRPLTYVASHVGDPESSTSNNVLIGTSTILN</sequence>
<proteinExistence type="predicted"/>
<organism evidence="1 2">
    <name type="scientific">Ignelater luminosus</name>
    <name type="common">Cucubano</name>
    <name type="synonym">Pyrophorus luminosus</name>
    <dbReference type="NCBI Taxonomy" id="2038154"/>
    <lineage>
        <taxon>Eukaryota</taxon>
        <taxon>Metazoa</taxon>
        <taxon>Ecdysozoa</taxon>
        <taxon>Arthropoda</taxon>
        <taxon>Hexapoda</taxon>
        <taxon>Insecta</taxon>
        <taxon>Pterygota</taxon>
        <taxon>Neoptera</taxon>
        <taxon>Endopterygota</taxon>
        <taxon>Coleoptera</taxon>
        <taxon>Polyphaga</taxon>
        <taxon>Elateriformia</taxon>
        <taxon>Elateroidea</taxon>
        <taxon>Elateridae</taxon>
        <taxon>Agrypninae</taxon>
        <taxon>Pyrophorini</taxon>
        <taxon>Ignelater</taxon>
    </lineage>
</organism>
<dbReference type="EMBL" id="VTPC01012502">
    <property type="protein sequence ID" value="KAF2892126.1"/>
    <property type="molecule type" value="Genomic_DNA"/>
</dbReference>
<gene>
    <name evidence="1" type="ORF">ILUMI_14047</name>
</gene>
<comment type="caution">
    <text evidence="1">The sequence shown here is derived from an EMBL/GenBank/DDBJ whole genome shotgun (WGS) entry which is preliminary data.</text>
</comment>
<keyword evidence="2" id="KW-1185">Reference proteome</keyword>
<accession>A0A8K0GAU9</accession>
<dbReference type="Proteomes" id="UP000801492">
    <property type="component" value="Unassembled WGS sequence"/>
</dbReference>
<dbReference type="OrthoDB" id="6763595at2759"/>